<sequence length="401" mass="46346">MEQVYVDNILSLQDGFHNSLQLNIKKDIEYTKTGLLDEVKNEVPFQLIIPKEAQIEFECERKLISFINGIKCSNYVHFIIESDGKPYMYSDEDRLSFNVTNGVILLIRECQDLELNHIILLPNSSTTMKDLRVQTSSERQRKITFPDYDDKELVKFGIQLFANAWYEGVLTEIDFAERNVTVRLENTNFVFLMPDDLNDFIEQQMETNDNFEKIIENEIKSYQQHIVKVYFCASMEQFVCSESLKNIFDQIVNKESPLRDAEIVESESNHNSSCVQYPNGLCLVTGTKFDVEVFSVPDEASNSNSSSGLLLNICWGRLFERHEWTVSQTQEGLIMVMSDDLLGDKLTSHLTNYHVLGSCSNVDKVSLYSALTNSEVIQHNKMFITKHPLDWEKFLNTFHLN</sequence>
<dbReference type="Proteomes" id="UP001431209">
    <property type="component" value="Unassembled WGS sequence"/>
</dbReference>
<comment type="caution">
    <text evidence="1">The sequence shown here is derived from an EMBL/GenBank/DDBJ whole genome shotgun (WGS) entry which is preliminary data.</text>
</comment>
<proteinExistence type="predicted"/>
<dbReference type="EMBL" id="JAOPGA020001892">
    <property type="protein sequence ID" value="KAL0491952.1"/>
    <property type="molecule type" value="Genomic_DNA"/>
</dbReference>
<name>A0AAW2ZS66_9EUKA</name>
<evidence type="ECO:0000313" key="2">
    <source>
        <dbReference type="Proteomes" id="UP001431209"/>
    </source>
</evidence>
<organism evidence="1 2">
    <name type="scientific">Acrasis kona</name>
    <dbReference type="NCBI Taxonomy" id="1008807"/>
    <lineage>
        <taxon>Eukaryota</taxon>
        <taxon>Discoba</taxon>
        <taxon>Heterolobosea</taxon>
        <taxon>Tetramitia</taxon>
        <taxon>Eutetramitia</taxon>
        <taxon>Acrasidae</taxon>
        <taxon>Acrasis</taxon>
    </lineage>
</organism>
<gene>
    <name evidence="1" type="ORF">AKO1_000491</name>
</gene>
<keyword evidence="2" id="KW-1185">Reference proteome</keyword>
<dbReference type="AlphaFoldDB" id="A0AAW2ZS66"/>
<evidence type="ECO:0000313" key="1">
    <source>
        <dbReference type="EMBL" id="KAL0491952.1"/>
    </source>
</evidence>
<accession>A0AAW2ZS66</accession>
<protein>
    <submittedName>
        <fullName evidence="1">RfaY</fullName>
    </submittedName>
</protein>
<reference evidence="1 2" key="1">
    <citation type="submission" date="2024-03" db="EMBL/GenBank/DDBJ databases">
        <title>The Acrasis kona genome and developmental transcriptomes reveal deep origins of eukaryotic multicellular pathways.</title>
        <authorList>
            <person name="Sheikh S."/>
            <person name="Fu C.-J."/>
            <person name="Brown M.W."/>
            <person name="Baldauf S.L."/>
        </authorList>
    </citation>
    <scope>NUCLEOTIDE SEQUENCE [LARGE SCALE GENOMIC DNA]</scope>
    <source>
        <strain evidence="1 2">ATCC MYA-3509</strain>
    </source>
</reference>